<gene>
    <name evidence="2" type="ORF">VXC91_38840</name>
</gene>
<evidence type="ECO:0000313" key="3">
    <source>
        <dbReference type="Proteomes" id="UP001333996"/>
    </source>
</evidence>
<protein>
    <submittedName>
        <fullName evidence="2">Uncharacterized protein</fullName>
    </submittedName>
</protein>
<sequence length="65" mass="6606">MTSPGEHSSPDLKHRAEHDEPHGNPGAAAHNGIGGHAAVQAGDVAAAAAAGLECAWCVVDRRFPE</sequence>
<evidence type="ECO:0000313" key="2">
    <source>
        <dbReference type="EMBL" id="MED7827693.1"/>
    </source>
</evidence>
<name>A0ABU7FV41_9ACTN</name>
<dbReference type="EMBL" id="JAYWVC010000259">
    <property type="protein sequence ID" value="MED7827693.1"/>
    <property type="molecule type" value="Genomic_DNA"/>
</dbReference>
<keyword evidence="3" id="KW-1185">Reference proteome</keyword>
<organism evidence="2 3">
    <name type="scientific">Streptomyces chiangmaiensis</name>
    <dbReference type="NCBI Taxonomy" id="766497"/>
    <lineage>
        <taxon>Bacteria</taxon>
        <taxon>Bacillati</taxon>
        <taxon>Actinomycetota</taxon>
        <taxon>Actinomycetes</taxon>
        <taxon>Kitasatosporales</taxon>
        <taxon>Streptomycetaceae</taxon>
        <taxon>Streptomyces</taxon>
    </lineage>
</organism>
<feature type="compositionally biased region" description="Basic and acidic residues" evidence="1">
    <location>
        <begin position="8"/>
        <end position="22"/>
    </location>
</feature>
<accession>A0ABU7FV41</accession>
<comment type="caution">
    <text evidence="2">The sequence shown here is derived from an EMBL/GenBank/DDBJ whole genome shotgun (WGS) entry which is preliminary data.</text>
</comment>
<reference evidence="2" key="1">
    <citation type="submission" date="2024-01" db="EMBL/GenBank/DDBJ databases">
        <title>First draft genome sequence data of TA4-1, the type strain of Gram-positive actinobacterium Streptomyces chiangmaiensis.</title>
        <authorList>
            <person name="Yasawong M."/>
            <person name="Nantapong N."/>
        </authorList>
    </citation>
    <scope>NUCLEOTIDE SEQUENCE</scope>
    <source>
        <strain evidence="2">TA4-1</strain>
    </source>
</reference>
<feature type="compositionally biased region" description="Low complexity" evidence="1">
    <location>
        <begin position="23"/>
        <end position="34"/>
    </location>
</feature>
<proteinExistence type="predicted"/>
<feature type="region of interest" description="Disordered" evidence="1">
    <location>
        <begin position="1"/>
        <end position="34"/>
    </location>
</feature>
<dbReference type="Proteomes" id="UP001333996">
    <property type="component" value="Unassembled WGS sequence"/>
</dbReference>
<evidence type="ECO:0000256" key="1">
    <source>
        <dbReference type="SAM" id="MobiDB-lite"/>
    </source>
</evidence>
<dbReference type="RefSeq" id="WP_329512066.1">
    <property type="nucleotide sequence ID" value="NZ_BAAAYZ010000033.1"/>
</dbReference>